<dbReference type="AlphaFoldDB" id="A0AA51UK11"/>
<name>A0AA51UK11_9EURY</name>
<accession>A0AA51UK11</accession>
<dbReference type="RefSeq" id="WP_309310501.1">
    <property type="nucleotide sequence ID" value="NZ_CP133592.1"/>
</dbReference>
<dbReference type="GeneID" id="84233345"/>
<keyword evidence="2" id="KW-1185">Reference proteome</keyword>
<organism evidence="1 2">
    <name type="scientific">Methanolobus sediminis</name>
    <dbReference type="NCBI Taxonomy" id="3072978"/>
    <lineage>
        <taxon>Archaea</taxon>
        <taxon>Methanobacteriati</taxon>
        <taxon>Methanobacteriota</taxon>
        <taxon>Stenosarchaea group</taxon>
        <taxon>Methanomicrobia</taxon>
        <taxon>Methanosarcinales</taxon>
        <taxon>Methanosarcinaceae</taxon>
        <taxon>Methanolobus</taxon>
    </lineage>
</organism>
<sequence length="89" mass="10155">MIESDNKLLHLLKKLELKAHLASDGEFKFFTVDEAHEALSEEFFVFDIDEAYKAIGGKGDLKELIQKTLALRQENPENYHVSANFSLLT</sequence>
<evidence type="ECO:0000313" key="1">
    <source>
        <dbReference type="EMBL" id="WMW24692.1"/>
    </source>
</evidence>
<proteinExistence type="predicted"/>
<evidence type="ECO:0000313" key="2">
    <source>
        <dbReference type="Proteomes" id="UP001182908"/>
    </source>
</evidence>
<gene>
    <name evidence="1" type="ORF">RE474_11470</name>
</gene>
<dbReference type="KEGG" id="mseb:RE474_11470"/>
<dbReference type="EMBL" id="CP133592">
    <property type="protein sequence ID" value="WMW24692.1"/>
    <property type="molecule type" value="Genomic_DNA"/>
</dbReference>
<protein>
    <submittedName>
        <fullName evidence="1">Uncharacterized protein</fullName>
    </submittedName>
</protein>
<dbReference type="Proteomes" id="UP001182908">
    <property type="component" value="Chromosome"/>
</dbReference>
<reference evidence="1 2" key="1">
    <citation type="submission" date="2023-08" db="EMBL/GenBank/DDBJ databases">
        <title>Methanolobus mangrovi sp. nov. and Methanolobus sediminis sp. nov, two novel methylotrophic methanogens isolated from mangrove sediments in China.</title>
        <authorList>
            <person name="Zhou J."/>
        </authorList>
    </citation>
    <scope>NUCLEOTIDE SEQUENCE [LARGE SCALE GENOMIC DNA]</scope>
    <source>
        <strain evidence="1 2">FTZ6</strain>
    </source>
</reference>